<sequence length="251" mass="26329">MQLFRGLSVIAAVAVLALTGCVSTAELESETSPTPTRTVDRPPAEPASCTRERSVDLTVANSTDGLPGVDEVASMEWTLAGYERGEGACAPEGTSESATTVCSPVIGDSPALSAPLDDMFAAGSLRQTSARVRVDMTTGAEFAYAASTWRFPSAADAAAAPFVGLIAACDDVVTSTDDDRRRWELYDGDEPHLRLTVDGADVLLFRSLSVAAEGEEGEIIGLPSTRSGLLSLAAVDDLEEWWLSNTAPDEP</sequence>
<dbReference type="RefSeq" id="WP_311861669.1">
    <property type="nucleotide sequence ID" value="NZ_JAUZVV010000001.1"/>
</dbReference>
<feature type="signal peptide" evidence="2">
    <location>
        <begin position="1"/>
        <end position="24"/>
    </location>
</feature>
<comment type="caution">
    <text evidence="3">The sequence shown here is derived from an EMBL/GenBank/DDBJ whole genome shotgun (WGS) entry which is preliminary data.</text>
</comment>
<dbReference type="EMBL" id="JAUZVV010000001">
    <property type="protein sequence ID" value="MDT3315559.1"/>
    <property type="molecule type" value="Genomic_DNA"/>
</dbReference>
<proteinExistence type="predicted"/>
<evidence type="ECO:0000313" key="4">
    <source>
        <dbReference type="Proteomes" id="UP001251849"/>
    </source>
</evidence>
<feature type="chain" id="PRO_5045528953" description="Lipoprotein" evidence="2">
    <location>
        <begin position="25"/>
        <end position="251"/>
    </location>
</feature>
<feature type="region of interest" description="Disordered" evidence="1">
    <location>
        <begin position="27"/>
        <end position="52"/>
    </location>
</feature>
<keyword evidence="2" id="KW-0732">Signal</keyword>
<name>A0ABU3G6X9_9MICO</name>
<dbReference type="Proteomes" id="UP001251849">
    <property type="component" value="Unassembled WGS sequence"/>
</dbReference>
<accession>A0ABU3G6X9</accession>
<keyword evidence="4" id="KW-1185">Reference proteome</keyword>
<evidence type="ECO:0000256" key="2">
    <source>
        <dbReference type="SAM" id="SignalP"/>
    </source>
</evidence>
<reference evidence="3 4" key="1">
    <citation type="submission" date="2023-08" db="EMBL/GenBank/DDBJ databases">
        <title>Microbacterium aquilitoris sp. nov. and Microbacterium gwkjibeachense sp. nov., isolated from beach.</title>
        <authorList>
            <person name="Lee S.D."/>
            <person name="Yang H."/>
            <person name="Kim I."/>
        </authorList>
    </citation>
    <scope>NUCLEOTIDE SEQUENCE [LARGE SCALE GENOMIC DNA]</scope>
    <source>
        <strain evidence="3 4">KSW4-11</strain>
    </source>
</reference>
<protein>
    <recommendedName>
        <fullName evidence="5">Lipoprotein</fullName>
    </recommendedName>
</protein>
<gene>
    <name evidence="3" type="ORF">Q9S71_01870</name>
</gene>
<organism evidence="3 4">
    <name type="scientific">Microbacterium gawkjiense</name>
    <dbReference type="NCBI Taxonomy" id="3067309"/>
    <lineage>
        <taxon>Bacteria</taxon>
        <taxon>Bacillati</taxon>
        <taxon>Actinomycetota</taxon>
        <taxon>Actinomycetes</taxon>
        <taxon>Micrococcales</taxon>
        <taxon>Microbacteriaceae</taxon>
        <taxon>Microbacterium</taxon>
    </lineage>
</organism>
<evidence type="ECO:0008006" key="5">
    <source>
        <dbReference type="Google" id="ProtNLM"/>
    </source>
</evidence>
<evidence type="ECO:0000313" key="3">
    <source>
        <dbReference type="EMBL" id="MDT3315559.1"/>
    </source>
</evidence>
<dbReference type="PROSITE" id="PS51257">
    <property type="entry name" value="PROKAR_LIPOPROTEIN"/>
    <property type="match status" value="1"/>
</dbReference>
<evidence type="ECO:0000256" key="1">
    <source>
        <dbReference type="SAM" id="MobiDB-lite"/>
    </source>
</evidence>